<evidence type="ECO:0000313" key="2">
    <source>
        <dbReference type="WBParaSite" id="JU765_v2.g10417.t1"/>
    </source>
</evidence>
<proteinExistence type="predicted"/>
<reference evidence="2" key="1">
    <citation type="submission" date="2022-11" db="UniProtKB">
        <authorList>
            <consortium name="WormBaseParasite"/>
        </authorList>
    </citation>
    <scope>IDENTIFICATION</scope>
</reference>
<accession>A0AC34PVS6</accession>
<sequence length="306" mass="36130">MYVKHPALPKLVLKCYEIIHVDYPEEVPKSKLLRKNSKIIQFIKVDFVLQRRLYELLMPVLKFRISQLFVAFKEWAKSDLCFCEVRNIEVLEEIPAEDQNQMQVLSENTVILPESRLKTHTLDVLNVVSTEYLQSIEAKVSNLAEIYNALPLTPRYYVVKLSSDNKDLIASIESFTILIGMLSVNRIWHLVFNYLEIPNGWEKVISKYFSKTRNFSFAFDFKDVKPAPINLKDLRHLLFHDVSQISLKHCPIPASIDDYFKERTSPSRHPYLLFPYVTYTFKKTYLLKMYFRALKKDLIRIIHLDF</sequence>
<evidence type="ECO:0000313" key="1">
    <source>
        <dbReference type="Proteomes" id="UP000887576"/>
    </source>
</evidence>
<organism evidence="1 2">
    <name type="scientific">Panagrolaimus sp. JU765</name>
    <dbReference type="NCBI Taxonomy" id="591449"/>
    <lineage>
        <taxon>Eukaryota</taxon>
        <taxon>Metazoa</taxon>
        <taxon>Ecdysozoa</taxon>
        <taxon>Nematoda</taxon>
        <taxon>Chromadorea</taxon>
        <taxon>Rhabditida</taxon>
        <taxon>Tylenchina</taxon>
        <taxon>Panagrolaimomorpha</taxon>
        <taxon>Panagrolaimoidea</taxon>
        <taxon>Panagrolaimidae</taxon>
        <taxon>Panagrolaimus</taxon>
    </lineage>
</organism>
<dbReference type="WBParaSite" id="JU765_v2.g10417.t1">
    <property type="protein sequence ID" value="JU765_v2.g10417.t1"/>
    <property type="gene ID" value="JU765_v2.g10417"/>
</dbReference>
<dbReference type="Proteomes" id="UP000887576">
    <property type="component" value="Unplaced"/>
</dbReference>
<name>A0AC34PVS6_9BILA</name>
<protein>
    <submittedName>
        <fullName evidence="2">Uncharacterized protein</fullName>
    </submittedName>
</protein>